<feature type="region of interest" description="Disordered" evidence="1">
    <location>
        <begin position="208"/>
        <end position="272"/>
    </location>
</feature>
<keyword evidence="3" id="KW-1185">Reference proteome</keyword>
<name>A0ABN9W6K2_9DINO</name>
<dbReference type="EMBL" id="CAUYUJ010018093">
    <property type="protein sequence ID" value="CAK0880589.1"/>
    <property type="molecule type" value="Genomic_DNA"/>
</dbReference>
<comment type="caution">
    <text evidence="2">The sequence shown here is derived from an EMBL/GenBank/DDBJ whole genome shotgun (WGS) entry which is preliminary data.</text>
</comment>
<sequence length="328" mass="34269">MAEVLPAGVDPQVDFAEDGAVVVPAPPLNPASTLAPPVAAPGAEEAPPTDGVAESGAAELMAEVARLRAENAQLQLAAGSSPGEAADARSAAPLPRVTVGSEVEAKYGQEFHDAVIVEVGESYVTVKWAYDQSETEVPMEGVRPRGGAMLAGAGVRAPVTPPELHRTSGAIGDGSASEQRWSDEQRWGHGDAWEWKAVDGAERAHHGWERSPGYWASSASSSGGSGEVVPSSHGRAASSGWSANVQGDTERGWGNPGSGAAAVGDSSEAEHWGEWRAASQGWAWNEGDNAQWQEGWSWKRRRMSPSESDLRSTSSVASTRLSTAWPTT</sequence>
<dbReference type="Proteomes" id="UP001189429">
    <property type="component" value="Unassembled WGS sequence"/>
</dbReference>
<feature type="compositionally biased region" description="Low complexity" evidence="1">
    <location>
        <begin position="211"/>
        <end position="234"/>
    </location>
</feature>
<feature type="compositionally biased region" description="Low complexity" evidence="1">
    <location>
        <begin position="35"/>
        <end position="48"/>
    </location>
</feature>
<feature type="region of interest" description="Disordered" evidence="1">
    <location>
        <begin position="158"/>
        <end position="179"/>
    </location>
</feature>
<reference evidence="2" key="1">
    <citation type="submission" date="2023-10" db="EMBL/GenBank/DDBJ databases">
        <authorList>
            <person name="Chen Y."/>
            <person name="Shah S."/>
            <person name="Dougan E. K."/>
            <person name="Thang M."/>
            <person name="Chan C."/>
        </authorList>
    </citation>
    <scope>NUCLEOTIDE SEQUENCE [LARGE SCALE GENOMIC DNA]</scope>
</reference>
<feature type="region of interest" description="Disordered" evidence="1">
    <location>
        <begin position="295"/>
        <end position="328"/>
    </location>
</feature>
<evidence type="ECO:0000313" key="3">
    <source>
        <dbReference type="Proteomes" id="UP001189429"/>
    </source>
</evidence>
<proteinExistence type="predicted"/>
<evidence type="ECO:0000313" key="2">
    <source>
        <dbReference type="EMBL" id="CAK0880589.1"/>
    </source>
</evidence>
<evidence type="ECO:0000256" key="1">
    <source>
        <dbReference type="SAM" id="MobiDB-lite"/>
    </source>
</evidence>
<feature type="region of interest" description="Disordered" evidence="1">
    <location>
        <begin position="33"/>
        <end position="52"/>
    </location>
</feature>
<accession>A0ABN9W6K2</accession>
<protein>
    <submittedName>
        <fullName evidence="2">Uncharacterized protein</fullName>
    </submittedName>
</protein>
<feature type="compositionally biased region" description="Polar residues" evidence="1">
    <location>
        <begin position="305"/>
        <end position="328"/>
    </location>
</feature>
<organism evidence="2 3">
    <name type="scientific">Prorocentrum cordatum</name>
    <dbReference type="NCBI Taxonomy" id="2364126"/>
    <lineage>
        <taxon>Eukaryota</taxon>
        <taxon>Sar</taxon>
        <taxon>Alveolata</taxon>
        <taxon>Dinophyceae</taxon>
        <taxon>Prorocentrales</taxon>
        <taxon>Prorocentraceae</taxon>
        <taxon>Prorocentrum</taxon>
    </lineage>
</organism>
<gene>
    <name evidence="2" type="ORF">PCOR1329_LOCUS63688</name>
</gene>